<feature type="transmembrane region" description="Helical" evidence="2">
    <location>
        <begin position="229"/>
        <end position="252"/>
    </location>
</feature>
<sequence>MLYTEAELVCSGPRPKKRRDQRNNFRKRLDACIAAEGTHFEHLFLDCLDLKVILDRPESWDLLDFPDYLGNHASRVALDRPALQGLRALLDLQDTKGLLDIRPMKGSQATLGLLGQLANPVCRDILAYPAYLGHQDSTGRMANIAIVHREQHPNYQQKPFTKLFLFRHAEYERLYNCTGIDVDSIPLERRQFVPESIAFCVLSAIYYVLYVPCMYSFWKHLRDNSCYNFLFYIGIVDLIILSIAGFFCAWANLRGAVFCSYPTLMYLVGVLAHATWSAETSADLILAFNRCLELVSPRFSHILFTGHRASLWITGCSLYALFWALFMNPVLYSSIYFAWFYYPFVGYRTGDDQLEYEHWLHRVHNTVVAFLSPLIYLIFVVKLFYDIRKNRRQFGVVISEMGTVQIRIFTQVFFVSLANTSTCFLYVYIQSYEAHQWMITLAEFAWLHVHGLPPVIYLALNKTIREDCRLMFMKLFLRHRIGHIGKILYRDVVAAACIALELFLANGEVSGRQKSQVRPSGEQRHFDKKNCGCG</sequence>
<dbReference type="SUPFAM" id="SSF81321">
    <property type="entry name" value="Family A G protein-coupled receptor-like"/>
    <property type="match status" value="1"/>
</dbReference>
<proteinExistence type="predicted"/>
<keyword evidence="3" id="KW-1185">Reference proteome</keyword>
<feature type="compositionally biased region" description="Basic and acidic residues" evidence="1">
    <location>
        <begin position="521"/>
        <end position="534"/>
    </location>
</feature>
<keyword evidence="2" id="KW-0472">Membrane</keyword>
<protein>
    <submittedName>
        <fullName evidence="4">G protein-coupled receptor</fullName>
    </submittedName>
</protein>
<reference evidence="4" key="1">
    <citation type="submission" date="2022-11" db="UniProtKB">
        <authorList>
            <consortium name="WormBaseParasite"/>
        </authorList>
    </citation>
    <scope>IDENTIFICATION</scope>
</reference>
<name>A0A914IBB4_GLORO</name>
<feature type="transmembrane region" description="Helical" evidence="2">
    <location>
        <begin position="435"/>
        <end position="460"/>
    </location>
</feature>
<dbReference type="AlphaFoldDB" id="A0A914IBB4"/>
<dbReference type="PANTHER" id="PTHR23021:SF11">
    <property type="entry name" value="SERPENTINE RECEPTOR, CLASS T"/>
    <property type="match status" value="1"/>
</dbReference>
<organism evidence="3 4">
    <name type="scientific">Globodera rostochiensis</name>
    <name type="common">Golden nematode worm</name>
    <name type="synonym">Heterodera rostochiensis</name>
    <dbReference type="NCBI Taxonomy" id="31243"/>
    <lineage>
        <taxon>Eukaryota</taxon>
        <taxon>Metazoa</taxon>
        <taxon>Ecdysozoa</taxon>
        <taxon>Nematoda</taxon>
        <taxon>Chromadorea</taxon>
        <taxon>Rhabditida</taxon>
        <taxon>Tylenchina</taxon>
        <taxon>Tylenchomorpha</taxon>
        <taxon>Tylenchoidea</taxon>
        <taxon>Heteroderidae</taxon>
        <taxon>Heteroderinae</taxon>
        <taxon>Globodera</taxon>
    </lineage>
</organism>
<feature type="transmembrane region" description="Helical" evidence="2">
    <location>
        <begin position="406"/>
        <end position="429"/>
    </location>
</feature>
<evidence type="ECO:0000256" key="1">
    <source>
        <dbReference type="SAM" id="MobiDB-lite"/>
    </source>
</evidence>
<keyword evidence="2" id="KW-0812">Transmembrane</keyword>
<evidence type="ECO:0000256" key="2">
    <source>
        <dbReference type="SAM" id="Phobius"/>
    </source>
</evidence>
<evidence type="ECO:0000313" key="3">
    <source>
        <dbReference type="Proteomes" id="UP000887572"/>
    </source>
</evidence>
<feature type="transmembrane region" description="Helical" evidence="2">
    <location>
        <begin position="362"/>
        <end position="385"/>
    </location>
</feature>
<dbReference type="Gene3D" id="1.20.1070.10">
    <property type="entry name" value="Rhodopsin 7-helix transmembrane proteins"/>
    <property type="match status" value="1"/>
</dbReference>
<feature type="transmembrane region" description="Helical" evidence="2">
    <location>
        <begin position="264"/>
        <end position="288"/>
    </location>
</feature>
<feature type="transmembrane region" description="Helical" evidence="2">
    <location>
        <begin position="309"/>
        <end position="342"/>
    </location>
</feature>
<accession>A0A914IBB4</accession>
<dbReference type="InterPro" id="IPR019425">
    <property type="entry name" value="7TM_GPCR_serpentine_rcpt_Srt"/>
</dbReference>
<dbReference type="Pfam" id="PF10321">
    <property type="entry name" value="7TM_GPCR_Srt"/>
    <property type="match status" value="1"/>
</dbReference>
<dbReference type="Proteomes" id="UP000887572">
    <property type="component" value="Unplaced"/>
</dbReference>
<evidence type="ECO:0000313" key="4">
    <source>
        <dbReference type="WBParaSite" id="Gr19_v10_g9258.t1"/>
    </source>
</evidence>
<feature type="transmembrane region" description="Helical" evidence="2">
    <location>
        <begin position="196"/>
        <end position="217"/>
    </location>
</feature>
<dbReference type="PANTHER" id="PTHR23021">
    <property type="entry name" value="SERPENTINE RECEPTOR, CLASS T"/>
    <property type="match status" value="1"/>
</dbReference>
<dbReference type="WBParaSite" id="Gr19_v10_g9258.t1">
    <property type="protein sequence ID" value="Gr19_v10_g9258.t1"/>
    <property type="gene ID" value="Gr19_v10_g9258"/>
</dbReference>
<keyword evidence="2" id="KW-1133">Transmembrane helix</keyword>
<feature type="region of interest" description="Disordered" evidence="1">
    <location>
        <begin position="514"/>
        <end position="534"/>
    </location>
</feature>